<sequence>RREQVTKTVSEWKTKVADHGLRGQRWSKVKEILIPLLNEPRAAKHKPNSSLNALELANLDSLPQRSASILNERKPSKAQLCRAAEVVGWRQLSIKCVSHNPSGAHCARGCWRRQALRGGGEPQMEGALSIIVTNY</sequence>
<accession>A0ABV0SLQ9</accession>
<dbReference type="Proteomes" id="UP001482620">
    <property type="component" value="Unassembled WGS sequence"/>
</dbReference>
<proteinExistence type="predicted"/>
<protein>
    <submittedName>
        <fullName evidence="1">Uncharacterized protein</fullName>
    </submittedName>
</protein>
<keyword evidence="2" id="KW-1185">Reference proteome</keyword>
<comment type="caution">
    <text evidence="1">The sequence shown here is derived from an EMBL/GenBank/DDBJ whole genome shotgun (WGS) entry which is preliminary data.</text>
</comment>
<dbReference type="EMBL" id="JAHRIQ010001351">
    <property type="protein sequence ID" value="MEQ2221386.1"/>
    <property type="molecule type" value="Genomic_DNA"/>
</dbReference>
<gene>
    <name evidence="1" type="ORF">ILYODFUR_015409</name>
</gene>
<name>A0ABV0SLQ9_9TELE</name>
<evidence type="ECO:0000313" key="1">
    <source>
        <dbReference type="EMBL" id="MEQ2221386.1"/>
    </source>
</evidence>
<organism evidence="1 2">
    <name type="scientific">Ilyodon furcidens</name>
    <name type="common">goldbreast splitfin</name>
    <dbReference type="NCBI Taxonomy" id="33524"/>
    <lineage>
        <taxon>Eukaryota</taxon>
        <taxon>Metazoa</taxon>
        <taxon>Chordata</taxon>
        <taxon>Craniata</taxon>
        <taxon>Vertebrata</taxon>
        <taxon>Euteleostomi</taxon>
        <taxon>Actinopterygii</taxon>
        <taxon>Neopterygii</taxon>
        <taxon>Teleostei</taxon>
        <taxon>Neoteleostei</taxon>
        <taxon>Acanthomorphata</taxon>
        <taxon>Ovalentaria</taxon>
        <taxon>Atherinomorphae</taxon>
        <taxon>Cyprinodontiformes</taxon>
        <taxon>Goodeidae</taxon>
        <taxon>Ilyodon</taxon>
    </lineage>
</organism>
<evidence type="ECO:0000313" key="2">
    <source>
        <dbReference type="Proteomes" id="UP001482620"/>
    </source>
</evidence>
<reference evidence="1 2" key="1">
    <citation type="submission" date="2021-06" db="EMBL/GenBank/DDBJ databases">
        <authorList>
            <person name="Palmer J.M."/>
        </authorList>
    </citation>
    <scope>NUCLEOTIDE SEQUENCE [LARGE SCALE GENOMIC DNA]</scope>
    <source>
        <strain evidence="2">if_2019</strain>
        <tissue evidence="1">Muscle</tissue>
    </source>
</reference>
<feature type="non-terminal residue" evidence="1">
    <location>
        <position position="1"/>
    </location>
</feature>